<reference evidence="4" key="1">
    <citation type="journal article" date="2019" name="Int. J. Syst. Evol. Microbiol.">
        <title>The Global Catalogue of Microorganisms (GCM) 10K type strain sequencing project: providing services to taxonomists for standard genome sequencing and annotation.</title>
        <authorList>
            <consortium name="The Broad Institute Genomics Platform"/>
            <consortium name="The Broad Institute Genome Sequencing Center for Infectious Disease"/>
            <person name="Wu L."/>
            <person name="Ma J."/>
        </authorList>
    </citation>
    <scope>NUCLEOTIDE SEQUENCE [LARGE SCALE GENOMIC DNA]</scope>
    <source>
        <strain evidence="4">SHR3</strain>
    </source>
</reference>
<dbReference type="SUPFAM" id="SSF50475">
    <property type="entry name" value="FMN-binding split barrel"/>
    <property type="match status" value="1"/>
</dbReference>
<evidence type="ECO:0000259" key="2">
    <source>
        <dbReference type="SMART" id="SM00903"/>
    </source>
</evidence>
<proteinExistence type="predicted"/>
<keyword evidence="4" id="KW-1185">Reference proteome</keyword>
<evidence type="ECO:0000313" key="4">
    <source>
        <dbReference type="Proteomes" id="UP001595974"/>
    </source>
</evidence>
<feature type="domain" description="Flavin reductase like" evidence="2">
    <location>
        <begin position="11"/>
        <end position="157"/>
    </location>
</feature>
<evidence type="ECO:0000313" key="3">
    <source>
        <dbReference type="EMBL" id="MFC5768907.1"/>
    </source>
</evidence>
<dbReference type="PANTHER" id="PTHR30466:SF1">
    <property type="entry name" value="FMN REDUCTASE (NADH) RUTF"/>
    <property type="match status" value="1"/>
</dbReference>
<sequence length="166" mass="17436">MVEINAFRDGMAMLASAVTVVTSGGPQGLAGFTATAVSSVTDQPPTLLVCMNRNSYAHPLFTGNGALCVNVLAAGQQSVSGLFADRNVTMDERFARVAWGALETGSPALDEALVSFDCRIVQTAEFGSHSVFFCEVEAIRHGAARDGLVYFDRNYHGVGDADVVAA</sequence>
<dbReference type="Proteomes" id="UP001595974">
    <property type="component" value="Unassembled WGS sequence"/>
</dbReference>
<keyword evidence="1" id="KW-0560">Oxidoreductase</keyword>
<dbReference type="InterPro" id="IPR050268">
    <property type="entry name" value="NADH-dep_flavin_reductase"/>
</dbReference>
<name>A0ABW1ANS8_9RHOO</name>
<evidence type="ECO:0000256" key="1">
    <source>
        <dbReference type="ARBA" id="ARBA00023002"/>
    </source>
</evidence>
<dbReference type="Gene3D" id="2.30.110.10">
    <property type="entry name" value="Electron Transport, Fmn-binding Protein, Chain A"/>
    <property type="match status" value="1"/>
</dbReference>
<dbReference type="InterPro" id="IPR012349">
    <property type="entry name" value="Split_barrel_FMN-bd"/>
</dbReference>
<comment type="caution">
    <text evidence="3">The sequence shown here is derived from an EMBL/GenBank/DDBJ whole genome shotgun (WGS) entry which is preliminary data.</text>
</comment>
<protein>
    <submittedName>
        <fullName evidence="3">Flavin reductase</fullName>
    </submittedName>
</protein>
<dbReference type="Pfam" id="PF01613">
    <property type="entry name" value="Flavin_Reduct"/>
    <property type="match status" value="1"/>
</dbReference>
<dbReference type="SMART" id="SM00903">
    <property type="entry name" value="Flavin_Reduct"/>
    <property type="match status" value="1"/>
</dbReference>
<accession>A0ABW1ANS8</accession>
<gene>
    <name evidence="3" type="ORF">ACFPTN_05940</name>
</gene>
<organism evidence="3 4">
    <name type="scientific">Thauera sinica</name>
    <dbReference type="NCBI Taxonomy" id="2665146"/>
    <lineage>
        <taxon>Bacteria</taxon>
        <taxon>Pseudomonadati</taxon>
        <taxon>Pseudomonadota</taxon>
        <taxon>Betaproteobacteria</taxon>
        <taxon>Rhodocyclales</taxon>
        <taxon>Zoogloeaceae</taxon>
        <taxon>Thauera</taxon>
    </lineage>
</organism>
<dbReference type="RefSeq" id="WP_096451327.1">
    <property type="nucleotide sequence ID" value="NZ_JBHSOG010000016.1"/>
</dbReference>
<dbReference type="EMBL" id="JBHSOG010000016">
    <property type="protein sequence ID" value="MFC5768907.1"/>
    <property type="molecule type" value="Genomic_DNA"/>
</dbReference>
<dbReference type="InterPro" id="IPR002563">
    <property type="entry name" value="Flavin_Rdtase-like_dom"/>
</dbReference>
<dbReference type="PANTHER" id="PTHR30466">
    <property type="entry name" value="FLAVIN REDUCTASE"/>
    <property type="match status" value="1"/>
</dbReference>